<dbReference type="RefSeq" id="WP_115565302.1">
    <property type="nucleotide sequence ID" value="NZ_QRGR01000009.1"/>
</dbReference>
<keyword evidence="2" id="KW-1185">Reference proteome</keyword>
<evidence type="ECO:0000313" key="2">
    <source>
        <dbReference type="Proteomes" id="UP000256708"/>
    </source>
</evidence>
<name>A0A3D8LDC8_9BACT</name>
<gene>
    <name evidence="1" type="ORF">DXT99_09445</name>
</gene>
<comment type="caution">
    <text evidence="1">The sequence shown here is derived from an EMBL/GenBank/DDBJ whole genome shotgun (WGS) entry which is preliminary data.</text>
</comment>
<dbReference type="OrthoDB" id="1442094at2"/>
<dbReference type="EMBL" id="QRGR01000009">
    <property type="protein sequence ID" value="RDV15284.1"/>
    <property type="molecule type" value="Genomic_DNA"/>
</dbReference>
<proteinExistence type="predicted"/>
<organism evidence="1 2">
    <name type="scientific">Pontibacter diazotrophicus</name>
    <dbReference type="NCBI Taxonomy" id="1400979"/>
    <lineage>
        <taxon>Bacteria</taxon>
        <taxon>Pseudomonadati</taxon>
        <taxon>Bacteroidota</taxon>
        <taxon>Cytophagia</taxon>
        <taxon>Cytophagales</taxon>
        <taxon>Hymenobacteraceae</taxon>
        <taxon>Pontibacter</taxon>
    </lineage>
</organism>
<evidence type="ECO:0000313" key="1">
    <source>
        <dbReference type="EMBL" id="RDV15284.1"/>
    </source>
</evidence>
<accession>A0A3D8LDC8</accession>
<sequence>MQTATPLAEIFTSKAGAVYQCDRRNRVLVNFAGQLTVLKIDAFLRLKRAVDSIDLEEMAASTARSSDFELISVCGCERCYVLTLPELYVFKELLGQAKFAMSLNSMLHECLHTELAS</sequence>
<protein>
    <submittedName>
        <fullName evidence="1">Uncharacterized protein</fullName>
    </submittedName>
</protein>
<dbReference type="Proteomes" id="UP000256708">
    <property type="component" value="Unassembled WGS sequence"/>
</dbReference>
<dbReference type="AlphaFoldDB" id="A0A3D8LDC8"/>
<reference evidence="2" key="1">
    <citation type="submission" date="2018-08" db="EMBL/GenBank/DDBJ databases">
        <authorList>
            <person name="Liu Z.-W."/>
            <person name="Du Z.-J."/>
        </authorList>
    </citation>
    <scope>NUCLEOTIDE SEQUENCE [LARGE SCALE GENOMIC DNA]</scope>
    <source>
        <strain evidence="2">H4X</strain>
    </source>
</reference>